<gene>
    <name evidence="4" type="ORF">HP550_06840</name>
</gene>
<dbReference type="GO" id="GO:0000271">
    <property type="term" value="P:polysaccharide biosynthetic process"/>
    <property type="evidence" value="ECO:0007669"/>
    <property type="project" value="TreeGrafter"/>
</dbReference>
<feature type="transmembrane region" description="Helical" evidence="2">
    <location>
        <begin position="170"/>
        <end position="190"/>
    </location>
</feature>
<dbReference type="EMBL" id="JABMCI010000056">
    <property type="protein sequence ID" value="NUU16964.1"/>
    <property type="molecule type" value="Genomic_DNA"/>
</dbReference>
<sequence length="397" mass="43162">MTELGTKASAPGRLHALDYMRLAAALSVLAFHYFFNGILNGKIASLQEPTRFADVAKYGHLGVNWFFLISGFIIFQSAHGKSAREFAVGRAVRLYPAFWAAVALTTVVTIFWGARSHLTVSPVQVLANLTMVPRVFGAAPVDGVYWTLQLEIFFYLVVFSFLLARRLDLFARLLPLWALANAAGVLVLHVPDSTPLLGGYFALFAAGAIIAEVQRDGWTAWRTVGLVAAYVASAVTATRHIQDLARELETSFNQAFVAASMLLIFGSLLLLAIPAVRDVRLPAAVALGALTYPLYLIHAHIGYIALTHFARPASRAAAYIGIIAAVVAVAWVIHRVVERRPRSAWYLGFDWVYSAFASIGSRLTSRSRSGPPVQEDAPPERSLGDAGSPRANSPRTN</sequence>
<dbReference type="GO" id="GO:0016747">
    <property type="term" value="F:acyltransferase activity, transferring groups other than amino-acyl groups"/>
    <property type="evidence" value="ECO:0007669"/>
    <property type="project" value="InterPro"/>
</dbReference>
<organism evidence="4 5">
    <name type="scientific">Cellulomonas humilata</name>
    <dbReference type="NCBI Taxonomy" id="144055"/>
    <lineage>
        <taxon>Bacteria</taxon>
        <taxon>Bacillati</taxon>
        <taxon>Actinomycetota</taxon>
        <taxon>Actinomycetes</taxon>
        <taxon>Micrococcales</taxon>
        <taxon>Cellulomonadaceae</taxon>
        <taxon>Cellulomonas</taxon>
    </lineage>
</organism>
<evidence type="ECO:0000256" key="2">
    <source>
        <dbReference type="SAM" id="Phobius"/>
    </source>
</evidence>
<dbReference type="InterPro" id="IPR050879">
    <property type="entry name" value="Acyltransferase_3"/>
</dbReference>
<keyword evidence="5" id="KW-1185">Reference proteome</keyword>
<feature type="region of interest" description="Disordered" evidence="1">
    <location>
        <begin position="363"/>
        <end position="397"/>
    </location>
</feature>
<keyword evidence="2" id="KW-0472">Membrane</keyword>
<evidence type="ECO:0000259" key="3">
    <source>
        <dbReference type="Pfam" id="PF01757"/>
    </source>
</evidence>
<feature type="transmembrane region" description="Helical" evidence="2">
    <location>
        <begin position="96"/>
        <end position="114"/>
    </location>
</feature>
<feature type="transmembrane region" description="Helical" evidence="2">
    <location>
        <begin position="220"/>
        <end position="241"/>
    </location>
</feature>
<feature type="transmembrane region" description="Helical" evidence="2">
    <location>
        <begin position="253"/>
        <end position="273"/>
    </location>
</feature>
<protein>
    <submittedName>
        <fullName evidence="4">Acyltransferase</fullName>
    </submittedName>
</protein>
<keyword evidence="4" id="KW-0012">Acyltransferase</keyword>
<feature type="transmembrane region" description="Helical" evidence="2">
    <location>
        <begin position="316"/>
        <end position="333"/>
    </location>
</feature>
<dbReference type="PANTHER" id="PTHR23028:SF53">
    <property type="entry name" value="ACYL_TRANSF_3 DOMAIN-CONTAINING PROTEIN"/>
    <property type="match status" value="1"/>
</dbReference>
<dbReference type="Pfam" id="PF01757">
    <property type="entry name" value="Acyl_transf_3"/>
    <property type="match status" value="1"/>
</dbReference>
<keyword evidence="4" id="KW-0808">Transferase</keyword>
<feature type="transmembrane region" description="Helical" evidence="2">
    <location>
        <begin position="285"/>
        <end position="310"/>
    </location>
</feature>
<reference evidence="4 5" key="1">
    <citation type="submission" date="2020-05" db="EMBL/GenBank/DDBJ databases">
        <title>Genome Sequencing of Type Strains.</title>
        <authorList>
            <person name="Lemaire J.F."/>
            <person name="Inderbitzin P."/>
            <person name="Gregorio O.A."/>
            <person name="Collins S.B."/>
            <person name="Wespe N."/>
            <person name="Knight-Connoni V."/>
        </authorList>
    </citation>
    <scope>NUCLEOTIDE SEQUENCE [LARGE SCALE GENOMIC DNA]</scope>
    <source>
        <strain evidence="4 5">ATCC 25174</strain>
    </source>
</reference>
<dbReference type="InterPro" id="IPR002656">
    <property type="entry name" value="Acyl_transf_3_dom"/>
</dbReference>
<accession>A0A7Y5ZZF9</accession>
<evidence type="ECO:0000256" key="1">
    <source>
        <dbReference type="SAM" id="MobiDB-lite"/>
    </source>
</evidence>
<evidence type="ECO:0000313" key="4">
    <source>
        <dbReference type="EMBL" id="NUU16964.1"/>
    </source>
</evidence>
<name>A0A7Y5ZZF9_9CELL</name>
<dbReference type="GO" id="GO:0016020">
    <property type="term" value="C:membrane"/>
    <property type="evidence" value="ECO:0007669"/>
    <property type="project" value="TreeGrafter"/>
</dbReference>
<feature type="domain" description="Acyltransferase 3" evidence="3">
    <location>
        <begin position="15"/>
        <end position="334"/>
    </location>
</feature>
<feature type="transmembrane region" description="Helical" evidence="2">
    <location>
        <begin position="143"/>
        <end position="163"/>
    </location>
</feature>
<comment type="caution">
    <text evidence="4">The sequence shown here is derived from an EMBL/GenBank/DDBJ whole genome shotgun (WGS) entry which is preliminary data.</text>
</comment>
<dbReference type="AlphaFoldDB" id="A0A7Y5ZZF9"/>
<dbReference type="RefSeq" id="WP_175346832.1">
    <property type="nucleotide sequence ID" value="NZ_JABMCI010000056.1"/>
</dbReference>
<evidence type="ECO:0000313" key="5">
    <source>
        <dbReference type="Proteomes" id="UP000565724"/>
    </source>
</evidence>
<proteinExistence type="predicted"/>
<dbReference type="PANTHER" id="PTHR23028">
    <property type="entry name" value="ACETYLTRANSFERASE"/>
    <property type="match status" value="1"/>
</dbReference>
<keyword evidence="2" id="KW-0812">Transmembrane</keyword>
<feature type="transmembrane region" description="Helical" evidence="2">
    <location>
        <begin position="55"/>
        <end position="75"/>
    </location>
</feature>
<feature type="transmembrane region" description="Helical" evidence="2">
    <location>
        <begin position="16"/>
        <end position="35"/>
    </location>
</feature>
<dbReference type="Proteomes" id="UP000565724">
    <property type="component" value="Unassembled WGS sequence"/>
</dbReference>
<feature type="transmembrane region" description="Helical" evidence="2">
    <location>
        <begin position="196"/>
        <end position="213"/>
    </location>
</feature>
<keyword evidence="2" id="KW-1133">Transmembrane helix</keyword>